<comment type="caution">
    <text evidence="2">The sequence shown here is derived from an EMBL/GenBank/DDBJ whole genome shotgun (WGS) entry which is preliminary data.</text>
</comment>
<dbReference type="PROSITE" id="PS51257">
    <property type="entry name" value="PROKAR_LIPOPROTEIN"/>
    <property type="match status" value="1"/>
</dbReference>
<evidence type="ECO:0000256" key="1">
    <source>
        <dbReference type="SAM" id="MobiDB-lite"/>
    </source>
</evidence>
<evidence type="ECO:0000313" key="2">
    <source>
        <dbReference type="EMBL" id="TWU44449.1"/>
    </source>
</evidence>
<dbReference type="AlphaFoldDB" id="A0A5C6EB95"/>
<gene>
    <name evidence="2" type="ORF">Poly51_61350</name>
</gene>
<dbReference type="RefSeq" id="WP_146462497.1">
    <property type="nucleotide sequence ID" value="NZ_SJPW01000013.1"/>
</dbReference>
<dbReference type="EMBL" id="SJPW01000013">
    <property type="protein sequence ID" value="TWU44449.1"/>
    <property type="molecule type" value="Genomic_DNA"/>
</dbReference>
<name>A0A5C6EB95_9BACT</name>
<evidence type="ECO:0000313" key="3">
    <source>
        <dbReference type="Proteomes" id="UP000318288"/>
    </source>
</evidence>
<proteinExistence type="predicted"/>
<dbReference type="OrthoDB" id="278164at2"/>
<sequence length="148" mass="15909">MNIPKITVGLQQKIGQPNFGSIGASCVVEVQLDPFESEDGEAIEQRVRQAFARCRRSIDDELRMLSPATAKGPGCEAGNKSPSPVSRPRGHRPATDKQIRAIQTIAGKQGIMLASELQARFHVTSPDQLSISQASALIDAMKETEAAV</sequence>
<dbReference type="Proteomes" id="UP000318288">
    <property type="component" value="Unassembled WGS sequence"/>
</dbReference>
<keyword evidence="3" id="KW-1185">Reference proteome</keyword>
<reference evidence="2 3" key="1">
    <citation type="submission" date="2019-02" db="EMBL/GenBank/DDBJ databases">
        <title>Deep-cultivation of Planctomycetes and their phenomic and genomic characterization uncovers novel biology.</title>
        <authorList>
            <person name="Wiegand S."/>
            <person name="Jogler M."/>
            <person name="Boedeker C."/>
            <person name="Pinto D."/>
            <person name="Vollmers J."/>
            <person name="Rivas-Marin E."/>
            <person name="Kohn T."/>
            <person name="Peeters S.H."/>
            <person name="Heuer A."/>
            <person name="Rast P."/>
            <person name="Oberbeckmann S."/>
            <person name="Bunk B."/>
            <person name="Jeske O."/>
            <person name="Meyerdierks A."/>
            <person name="Storesund J.E."/>
            <person name="Kallscheuer N."/>
            <person name="Luecker S."/>
            <person name="Lage O.M."/>
            <person name="Pohl T."/>
            <person name="Merkel B.J."/>
            <person name="Hornburger P."/>
            <person name="Mueller R.-W."/>
            <person name="Bruemmer F."/>
            <person name="Labrenz M."/>
            <person name="Spormann A.M."/>
            <person name="Op Den Camp H."/>
            <person name="Overmann J."/>
            <person name="Amann R."/>
            <person name="Jetten M.S.M."/>
            <person name="Mascher T."/>
            <person name="Medema M.H."/>
            <person name="Devos D.P."/>
            <person name="Kaster A.-K."/>
            <person name="Ovreas L."/>
            <person name="Rohde M."/>
            <person name="Galperin M.Y."/>
            <person name="Jogler C."/>
        </authorList>
    </citation>
    <scope>NUCLEOTIDE SEQUENCE [LARGE SCALE GENOMIC DNA]</scope>
    <source>
        <strain evidence="2 3">Poly51</strain>
    </source>
</reference>
<organism evidence="2 3">
    <name type="scientific">Rubripirellula tenax</name>
    <dbReference type="NCBI Taxonomy" id="2528015"/>
    <lineage>
        <taxon>Bacteria</taxon>
        <taxon>Pseudomonadati</taxon>
        <taxon>Planctomycetota</taxon>
        <taxon>Planctomycetia</taxon>
        <taxon>Pirellulales</taxon>
        <taxon>Pirellulaceae</taxon>
        <taxon>Rubripirellula</taxon>
    </lineage>
</organism>
<protein>
    <submittedName>
        <fullName evidence="2">Uncharacterized protein</fullName>
    </submittedName>
</protein>
<accession>A0A5C6EB95</accession>
<feature type="region of interest" description="Disordered" evidence="1">
    <location>
        <begin position="67"/>
        <end position="97"/>
    </location>
</feature>